<evidence type="ECO:0000313" key="3">
    <source>
        <dbReference type="EMBL" id="CDJ55980.1"/>
    </source>
</evidence>
<keyword evidence="1" id="KW-1133">Transmembrane helix</keyword>
<name>U6M2R5_EIMMA</name>
<dbReference type="GeneID" id="25338695"/>
<evidence type="ECO:0000256" key="1">
    <source>
        <dbReference type="SAM" id="Phobius"/>
    </source>
</evidence>
<proteinExistence type="predicted"/>
<evidence type="ECO:0000313" key="4">
    <source>
        <dbReference type="Proteomes" id="UP000030763"/>
    </source>
</evidence>
<keyword evidence="4" id="KW-1185">Reference proteome</keyword>
<feature type="chain" id="PRO_5004674441" evidence="2">
    <location>
        <begin position="21"/>
        <end position="609"/>
    </location>
</feature>
<organism evidence="3 4">
    <name type="scientific">Eimeria maxima</name>
    <name type="common">Coccidian parasite</name>
    <dbReference type="NCBI Taxonomy" id="5804"/>
    <lineage>
        <taxon>Eukaryota</taxon>
        <taxon>Sar</taxon>
        <taxon>Alveolata</taxon>
        <taxon>Apicomplexa</taxon>
        <taxon>Conoidasida</taxon>
        <taxon>Coccidia</taxon>
        <taxon>Eucoccidiorida</taxon>
        <taxon>Eimeriorina</taxon>
        <taxon>Eimeriidae</taxon>
        <taxon>Eimeria</taxon>
    </lineage>
</organism>
<feature type="signal peptide" evidence="2">
    <location>
        <begin position="1"/>
        <end position="20"/>
    </location>
</feature>
<dbReference type="RefSeq" id="XP_013332630.1">
    <property type="nucleotide sequence ID" value="XM_013477176.1"/>
</dbReference>
<keyword evidence="2" id="KW-0732">Signal</keyword>
<reference evidence="3" key="1">
    <citation type="submission" date="2013-10" db="EMBL/GenBank/DDBJ databases">
        <title>Genomic analysis of the causative agents of coccidiosis in chickens.</title>
        <authorList>
            <person name="Reid A.J."/>
            <person name="Blake D."/>
            <person name="Billington K."/>
            <person name="Browne H."/>
            <person name="Dunn M."/>
            <person name="Hung S."/>
            <person name="Kawahara F."/>
            <person name="Miranda-Saavedra D."/>
            <person name="Mourier T."/>
            <person name="Nagra H."/>
            <person name="Otto T.D."/>
            <person name="Rawlings N."/>
            <person name="Sanchez A."/>
            <person name="Sanders M."/>
            <person name="Subramaniam C."/>
            <person name="Tay Y."/>
            <person name="Dear P."/>
            <person name="Doerig C."/>
            <person name="Gruber A."/>
            <person name="Parkinson J."/>
            <person name="Shirley M."/>
            <person name="Wan K.L."/>
            <person name="Berriman M."/>
            <person name="Tomley F."/>
            <person name="Pain A."/>
        </authorList>
    </citation>
    <scope>NUCLEOTIDE SEQUENCE [LARGE SCALE GENOMIC DNA]</scope>
    <source>
        <strain evidence="3">Weybridge</strain>
    </source>
</reference>
<accession>U6M2R5</accession>
<keyword evidence="1" id="KW-0812">Transmembrane</keyword>
<dbReference type="VEuPathDB" id="ToxoDB:EMWEY_00047090"/>
<sequence length="609" mass="66741">MQGVLLFLSLLVVAIVIASGADTAGSPVLQSYLRPFPAAPFFNNTSAEILMLETKIEQATKLANAHWKARHGRRQPVTAVAVLNVLLMASVVSFIVLRCFAALNARQRWSSAIRTLAERGRDGDNCSWRLAVVLARKLLVCAIPGSGAVAWAWHSLFCVHGAPVVPSLLIFPLAAVHHGRGGGQEVCVTLGRARVKPHRCFFVSESACTVGEFLPIQEVNQFDALSFRRCVVVLRQHDDYSMSNGNMRMGRVLLHLMLHLRSGGGVWEPRFIGVVTVWGAAVLHYPQRNVGVGMAAIDMAVIDVLLNCAVEFHVAAGCGGEGEEEQGYLQPQLKNAWMLVTEHRQDGVERLCVAIKQVEERHGTVGSLRDVGGLVCLWSFAAFCNVVNVKHYSGRCAVGHCITRGFDHGDDCPRYCKSPRSMMAPDASEKPNEWVGVLEGCGWLVWPPDYCIIVMSIFVLLGSVNGVCARVMVLFLYGFVIAYWHDYVLLAESLCVKRGGSILMRQIICAARLGMQLCTCEGFAIRVGWCGRVVWVWVVDAAGSLRYDCYAGFCSATEHEWGMSMPAAWQRSVLDVCEMELPVCDYVRLWGNSTGGGEYEGGLGSRCAK</sequence>
<dbReference type="AlphaFoldDB" id="U6M2R5"/>
<protein>
    <submittedName>
        <fullName evidence="3">Uncharacterized protein</fullName>
    </submittedName>
</protein>
<dbReference type="Proteomes" id="UP000030763">
    <property type="component" value="Unassembled WGS sequence"/>
</dbReference>
<dbReference type="EMBL" id="HG718752">
    <property type="protein sequence ID" value="CDJ55980.1"/>
    <property type="molecule type" value="Genomic_DNA"/>
</dbReference>
<feature type="transmembrane region" description="Helical" evidence="1">
    <location>
        <begin position="457"/>
        <end position="484"/>
    </location>
</feature>
<keyword evidence="1" id="KW-0472">Membrane</keyword>
<feature type="transmembrane region" description="Helical" evidence="1">
    <location>
        <begin position="77"/>
        <end position="101"/>
    </location>
</feature>
<reference evidence="3" key="2">
    <citation type="submission" date="2013-10" db="EMBL/GenBank/DDBJ databases">
        <authorList>
            <person name="Aslett M."/>
        </authorList>
    </citation>
    <scope>NUCLEOTIDE SEQUENCE [LARGE SCALE GENOMIC DNA]</scope>
    <source>
        <strain evidence="3">Weybridge</strain>
    </source>
</reference>
<gene>
    <name evidence="3" type="ORF">EMWEY_00047090</name>
</gene>
<evidence type="ECO:0000256" key="2">
    <source>
        <dbReference type="SAM" id="SignalP"/>
    </source>
</evidence>